<keyword evidence="3" id="KW-1185">Reference proteome</keyword>
<feature type="transmembrane region" description="Helical" evidence="1">
    <location>
        <begin position="81"/>
        <end position="103"/>
    </location>
</feature>
<dbReference type="OrthoDB" id="1452989at2"/>
<accession>A0A285X174</accession>
<keyword evidence="1" id="KW-0472">Membrane</keyword>
<keyword evidence="1" id="KW-0812">Transmembrane</keyword>
<dbReference type="Proteomes" id="UP000219193">
    <property type="component" value="Unassembled WGS sequence"/>
</dbReference>
<evidence type="ECO:0000313" key="2">
    <source>
        <dbReference type="EMBL" id="SOC79062.1"/>
    </source>
</evidence>
<dbReference type="AlphaFoldDB" id="A0A285X174"/>
<evidence type="ECO:0000313" key="3">
    <source>
        <dbReference type="Proteomes" id="UP000219193"/>
    </source>
</evidence>
<proteinExistence type="predicted"/>
<protein>
    <recommendedName>
        <fullName evidence="4">Signal transducing protein</fullName>
    </recommendedName>
</protein>
<evidence type="ECO:0000256" key="1">
    <source>
        <dbReference type="SAM" id="Phobius"/>
    </source>
</evidence>
<dbReference type="EMBL" id="OCMF01000001">
    <property type="protein sequence ID" value="SOC79062.1"/>
    <property type="molecule type" value="Genomic_DNA"/>
</dbReference>
<evidence type="ECO:0008006" key="4">
    <source>
        <dbReference type="Google" id="ProtNLM"/>
    </source>
</evidence>
<gene>
    <name evidence="2" type="ORF">SAMN06296241_0582</name>
</gene>
<keyword evidence="1" id="KW-1133">Transmembrane helix</keyword>
<name>A0A285X174_9FLAO</name>
<reference evidence="3" key="1">
    <citation type="submission" date="2017-09" db="EMBL/GenBank/DDBJ databases">
        <authorList>
            <person name="Varghese N."/>
            <person name="Submissions S."/>
        </authorList>
    </citation>
    <scope>NUCLEOTIDE SEQUENCE [LARGE SCALE GENOMIC DNA]</scope>
    <source>
        <strain evidence="3">CGMCC 1.12641</strain>
    </source>
</reference>
<organism evidence="2 3">
    <name type="scientific">Salinimicrobium sediminis</name>
    <dbReference type="NCBI Taxonomy" id="1343891"/>
    <lineage>
        <taxon>Bacteria</taxon>
        <taxon>Pseudomonadati</taxon>
        <taxon>Bacteroidota</taxon>
        <taxon>Flavobacteriia</taxon>
        <taxon>Flavobacteriales</taxon>
        <taxon>Flavobacteriaceae</taxon>
        <taxon>Salinimicrobium</taxon>
    </lineage>
</organism>
<sequence>MSYSTIYRTSRQNQIILIKGILEQNNLNYRILEESNPADFPPEVKVQVKNSDESVALALLKENGFLSNSEDSQSSVSLAKFWLWLVIALLAIITASFFINFFLKP</sequence>
<dbReference type="RefSeq" id="WP_097054833.1">
    <property type="nucleotide sequence ID" value="NZ_OCMF01000001.1"/>
</dbReference>